<keyword evidence="5 7" id="KW-0472">Membrane</keyword>
<sequence>MRTNIVILLVMAAYFTVADIAYAIWTYLDTGVVEPIGTAAMALLVVLSIFIAFYLYSGMRRTATLPEDRDDANIEDDAGEIGFFSPWSWWPFMIGASSAVAFAGLAVGWWLFIVAVPFALVGVVGFVFEYDRLAHAH</sequence>
<dbReference type="GO" id="GO:0004129">
    <property type="term" value="F:cytochrome-c oxidase activity"/>
    <property type="evidence" value="ECO:0007669"/>
    <property type="project" value="UniProtKB-EC"/>
</dbReference>
<evidence type="ECO:0000256" key="7">
    <source>
        <dbReference type="SAM" id="Phobius"/>
    </source>
</evidence>
<evidence type="ECO:0000256" key="4">
    <source>
        <dbReference type="ARBA" id="ARBA00022989"/>
    </source>
</evidence>
<dbReference type="Pfam" id="PF12270">
    <property type="entry name" value="Cyt_c_ox_IV"/>
    <property type="match status" value="1"/>
</dbReference>
<evidence type="ECO:0000256" key="2">
    <source>
        <dbReference type="ARBA" id="ARBA00022475"/>
    </source>
</evidence>
<comment type="catalytic activity">
    <reaction evidence="6">
        <text>4 Fe(II)-[cytochrome c] + O2 + 8 H(+)(in) = 4 Fe(III)-[cytochrome c] + 2 H2O + 4 H(+)(out)</text>
        <dbReference type="Rhea" id="RHEA:11436"/>
        <dbReference type="Rhea" id="RHEA-COMP:10350"/>
        <dbReference type="Rhea" id="RHEA-COMP:14399"/>
        <dbReference type="ChEBI" id="CHEBI:15377"/>
        <dbReference type="ChEBI" id="CHEBI:15378"/>
        <dbReference type="ChEBI" id="CHEBI:15379"/>
        <dbReference type="ChEBI" id="CHEBI:29033"/>
        <dbReference type="ChEBI" id="CHEBI:29034"/>
        <dbReference type="EC" id="7.1.1.9"/>
    </reaction>
</comment>
<reference evidence="8" key="1">
    <citation type="submission" date="2020-05" db="EMBL/GenBank/DDBJ databases">
        <authorList>
            <person name="Chiriac C."/>
            <person name="Salcher M."/>
            <person name="Ghai R."/>
            <person name="Kavagutti S V."/>
        </authorList>
    </citation>
    <scope>NUCLEOTIDE SEQUENCE</scope>
</reference>
<protein>
    <submittedName>
        <fullName evidence="8">Unannotated protein</fullName>
    </submittedName>
</protein>
<dbReference type="EMBL" id="CAEZST010000001">
    <property type="protein sequence ID" value="CAB4537909.1"/>
    <property type="molecule type" value="Genomic_DNA"/>
</dbReference>
<dbReference type="EMBL" id="CAEZTO010000002">
    <property type="protein sequence ID" value="CAB4564723.1"/>
    <property type="molecule type" value="Genomic_DNA"/>
</dbReference>
<feature type="transmembrane region" description="Helical" evidence="7">
    <location>
        <begin position="36"/>
        <end position="56"/>
    </location>
</feature>
<feature type="transmembrane region" description="Helical" evidence="7">
    <location>
        <begin position="5"/>
        <end position="24"/>
    </location>
</feature>
<feature type="transmembrane region" description="Helical" evidence="7">
    <location>
        <begin position="99"/>
        <end position="128"/>
    </location>
</feature>
<dbReference type="GO" id="GO:0005886">
    <property type="term" value="C:plasma membrane"/>
    <property type="evidence" value="ECO:0007669"/>
    <property type="project" value="UniProtKB-SubCell"/>
</dbReference>
<evidence type="ECO:0000256" key="5">
    <source>
        <dbReference type="ARBA" id="ARBA00023136"/>
    </source>
</evidence>
<dbReference type="AlphaFoldDB" id="A0A6J6BHN5"/>
<evidence type="ECO:0000256" key="1">
    <source>
        <dbReference type="ARBA" id="ARBA00004651"/>
    </source>
</evidence>
<keyword evidence="4 7" id="KW-1133">Transmembrane helix</keyword>
<dbReference type="GO" id="GO:0022900">
    <property type="term" value="P:electron transport chain"/>
    <property type="evidence" value="ECO:0007669"/>
    <property type="project" value="InterPro"/>
</dbReference>
<dbReference type="PIRSF" id="PIRSF017385">
    <property type="entry name" value="CtaF"/>
    <property type="match status" value="1"/>
</dbReference>
<dbReference type="InterPro" id="IPR021050">
    <property type="entry name" value="Cyt_c_oxidase_su4_actinobac"/>
</dbReference>
<evidence type="ECO:0000313" key="8">
    <source>
        <dbReference type="EMBL" id="CAB4537909.1"/>
    </source>
</evidence>
<organism evidence="8">
    <name type="scientific">freshwater metagenome</name>
    <dbReference type="NCBI Taxonomy" id="449393"/>
    <lineage>
        <taxon>unclassified sequences</taxon>
        <taxon>metagenomes</taxon>
        <taxon>ecological metagenomes</taxon>
    </lineage>
</organism>
<proteinExistence type="predicted"/>
<keyword evidence="3 7" id="KW-0812">Transmembrane</keyword>
<keyword evidence="2" id="KW-1003">Cell membrane</keyword>
<name>A0A6J6BHN5_9ZZZZ</name>
<comment type="subcellular location">
    <subcellularLocation>
        <location evidence="1">Cell membrane</location>
        <topology evidence="1">Multi-pass membrane protein</topology>
    </subcellularLocation>
</comment>
<evidence type="ECO:0000256" key="3">
    <source>
        <dbReference type="ARBA" id="ARBA00022692"/>
    </source>
</evidence>
<gene>
    <name evidence="8" type="ORF">UFOPK1503_00036</name>
    <name evidence="9" type="ORF">UFOPK1693_00272</name>
</gene>
<accession>A0A6J6BHN5</accession>
<evidence type="ECO:0000256" key="6">
    <source>
        <dbReference type="ARBA" id="ARBA00047816"/>
    </source>
</evidence>
<evidence type="ECO:0000313" key="9">
    <source>
        <dbReference type="EMBL" id="CAB4564723.1"/>
    </source>
</evidence>